<dbReference type="AlphaFoldDB" id="A0A9Q0NG69"/>
<evidence type="ECO:0000256" key="8">
    <source>
        <dbReference type="ARBA" id="ARBA00023170"/>
    </source>
</evidence>
<evidence type="ECO:0000256" key="1">
    <source>
        <dbReference type="ARBA" id="ARBA00004651"/>
    </source>
</evidence>
<feature type="transmembrane region" description="Helical" evidence="10">
    <location>
        <begin position="69"/>
        <end position="88"/>
    </location>
</feature>
<dbReference type="GO" id="GO:0005886">
    <property type="term" value="C:plasma membrane"/>
    <property type="evidence" value="ECO:0007669"/>
    <property type="project" value="UniProtKB-SubCell"/>
</dbReference>
<keyword evidence="9" id="KW-0807">Transducer</keyword>
<sequence>MDVLRSLSLCPIAVQCVVKLTTFFSNTKLIKELNIVNLDLCGNTTGIWQDCLYVWFHKFEQISTLHVSVHWFGATLLLCYPLYGYFVLGEMVPFFDVVIPFVDDTTARGYIVTLLFQFVLCVFVISIMYNVDYLFLLTLFSGAAFIDLVEEDCKALSFTIVNSKREVNVSGIRDRLISAIRRNQGMRRYLKKTCAIFENGCLIQLYCGGFTLCVCLFVAKMSDWFPIYFIGIAALYQMSLYCLLGTMIEWKSNQLSKVVYDVPWNKLNVNNQKVFRYFLQMSQSTIKVTLMGSLTLNIQTGMAVGCM</sequence>
<evidence type="ECO:0000313" key="12">
    <source>
        <dbReference type="Proteomes" id="UP001151699"/>
    </source>
</evidence>
<dbReference type="PANTHER" id="PTHR21137:SF35">
    <property type="entry name" value="ODORANT RECEPTOR 19A-RELATED"/>
    <property type="match status" value="1"/>
</dbReference>
<dbReference type="EMBL" id="WJQU01000001">
    <property type="protein sequence ID" value="KAJ6649101.1"/>
    <property type="molecule type" value="Genomic_DNA"/>
</dbReference>
<evidence type="ECO:0000256" key="5">
    <source>
        <dbReference type="ARBA" id="ARBA00022725"/>
    </source>
</evidence>
<protein>
    <submittedName>
        <fullName evidence="11">Odorant receptor 83c</fullName>
    </submittedName>
</protein>
<feature type="transmembrane region" description="Helical" evidence="10">
    <location>
        <begin position="109"/>
        <end position="127"/>
    </location>
</feature>
<dbReference type="OrthoDB" id="6765072at2759"/>
<evidence type="ECO:0000256" key="2">
    <source>
        <dbReference type="ARBA" id="ARBA00022475"/>
    </source>
</evidence>
<gene>
    <name evidence="11" type="primary">Or83c_0</name>
    <name evidence="11" type="ORF">Bhyg_04334</name>
</gene>
<keyword evidence="2" id="KW-1003">Cell membrane</keyword>
<evidence type="ECO:0000256" key="6">
    <source>
        <dbReference type="ARBA" id="ARBA00022989"/>
    </source>
</evidence>
<keyword evidence="8 11" id="KW-0675">Receptor</keyword>
<reference evidence="11" key="1">
    <citation type="submission" date="2022-07" db="EMBL/GenBank/DDBJ databases">
        <authorList>
            <person name="Trinca V."/>
            <person name="Uliana J.V.C."/>
            <person name="Torres T.T."/>
            <person name="Ward R.J."/>
            <person name="Monesi N."/>
        </authorList>
    </citation>
    <scope>NUCLEOTIDE SEQUENCE</scope>
    <source>
        <strain evidence="11">HSMRA1968</strain>
        <tissue evidence="11">Whole embryos</tissue>
    </source>
</reference>
<keyword evidence="4 10" id="KW-0812">Transmembrane</keyword>
<dbReference type="GO" id="GO:0007165">
    <property type="term" value="P:signal transduction"/>
    <property type="evidence" value="ECO:0007669"/>
    <property type="project" value="UniProtKB-KW"/>
</dbReference>
<evidence type="ECO:0000256" key="7">
    <source>
        <dbReference type="ARBA" id="ARBA00023136"/>
    </source>
</evidence>
<keyword evidence="12" id="KW-1185">Reference proteome</keyword>
<feature type="transmembrane region" description="Helical" evidence="10">
    <location>
        <begin position="196"/>
        <end position="219"/>
    </location>
</feature>
<keyword evidence="6 10" id="KW-1133">Transmembrane helix</keyword>
<dbReference type="GO" id="GO:0004984">
    <property type="term" value="F:olfactory receptor activity"/>
    <property type="evidence" value="ECO:0007669"/>
    <property type="project" value="InterPro"/>
</dbReference>
<evidence type="ECO:0000256" key="9">
    <source>
        <dbReference type="ARBA" id="ARBA00023224"/>
    </source>
</evidence>
<feature type="transmembrane region" description="Helical" evidence="10">
    <location>
        <begin position="225"/>
        <end position="244"/>
    </location>
</feature>
<proteinExistence type="predicted"/>
<keyword evidence="7 10" id="KW-0472">Membrane</keyword>
<evidence type="ECO:0000256" key="3">
    <source>
        <dbReference type="ARBA" id="ARBA00022606"/>
    </source>
</evidence>
<name>A0A9Q0NG69_9DIPT</name>
<keyword evidence="5" id="KW-0552">Olfaction</keyword>
<dbReference type="Proteomes" id="UP001151699">
    <property type="component" value="Chromosome A"/>
</dbReference>
<comment type="caution">
    <text evidence="11">The sequence shown here is derived from an EMBL/GenBank/DDBJ whole genome shotgun (WGS) entry which is preliminary data.</text>
</comment>
<evidence type="ECO:0000256" key="4">
    <source>
        <dbReference type="ARBA" id="ARBA00022692"/>
    </source>
</evidence>
<evidence type="ECO:0000313" key="11">
    <source>
        <dbReference type="EMBL" id="KAJ6649101.1"/>
    </source>
</evidence>
<keyword evidence="3" id="KW-0716">Sensory transduction</keyword>
<dbReference type="PANTHER" id="PTHR21137">
    <property type="entry name" value="ODORANT RECEPTOR"/>
    <property type="match status" value="1"/>
</dbReference>
<accession>A0A9Q0NG69</accession>
<evidence type="ECO:0000256" key="10">
    <source>
        <dbReference type="SAM" id="Phobius"/>
    </source>
</evidence>
<dbReference type="InterPro" id="IPR004117">
    <property type="entry name" value="7tm6_olfct_rcpt"/>
</dbReference>
<organism evidence="11 12">
    <name type="scientific">Pseudolycoriella hygida</name>
    <dbReference type="NCBI Taxonomy" id="35572"/>
    <lineage>
        <taxon>Eukaryota</taxon>
        <taxon>Metazoa</taxon>
        <taxon>Ecdysozoa</taxon>
        <taxon>Arthropoda</taxon>
        <taxon>Hexapoda</taxon>
        <taxon>Insecta</taxon>
        <taxon>Pterygota</taxon>
        <taxon>Neoptera</taxon>
        <taxon>Endopterygota</taxon>
        <taxon>Diptera</taxon>
        <taxon>Nematocera</taxon>
        <taxon>Sciaroidea</taxon>
        <taxon>Sciaridae</taxon>
        <taxon>Pseudolycoriella</taxon>
    </lineage>
</organism>
<dbReference type="GO" id="GO:0005549">
    <property type="term" value="F:odorant binding"/>
    <property type="evidence" value="ECO:0007669"/>
    <property type="project" value="InterPro"/>
</dbReference>
<comment type="subcellular location">
    <subcellularLocation>
        <location evidence="1">Cell membrane</location>
        <topology evidence="1">Multi-pass membrane protein</topology>
    </subcellularLocation>
</comment>
<dbReference type="Pfam" id="PF02949">
    <property type="entry name" value="7tm_6"/>
    <property type="match status" value="1"/>
</dbReference>